<dbReference type="Gene3D" id="2.60.120.260">
    <property type="entry name" value="Galactose-binding domain-like"/>
    <property type="match status" value="1"/>
</dbReference>
<protein>
    <recommendedName>
        <fullName evidence="3">Xaa-Pro dipeptidyl-peptidase C-terminal domain-containing protein</fullName>
    </recommendedName>
</protein>
<dbReference type="SUPFAM" id="SSF49785">
    <property type="entry name" value="Galactose-binding domain-like"/>
    <property type="match status" value="1"/>
</dbReference>
<evidence type="ECO:0000313" key="5">
    <source>
        <dbReference type="Proteomes" id="UP000248330"/>
    </source>
</evidence>
<evidence type="ECO:0000256" key="1">
    <source>
        <dbReference type="ARBA" id="ARBA00022801"/>
    </source>
</evidence>
<proteinExistence type="predicted"/>
<keyword evidence="5" id="KW-1185">Reference proteome</keyword>
<dbReference type="InterPro" id="IPR008979">
    <property type="entry name" value="Galactose-bd-like_sf"/>
</dbReference>
<dbReference type="InterPro" id="IPR029058">
    <property type="entry name" value="AB_hydrolase_fold"/>
</dbReference>
<dbReference type="RefSeq" id="WP_110263164.1">
    <property type="nucleotide sequence ID" value="NZ_CAWNXA010000001.1"/>
</dbReference>
<dbReference type="Gene3D" id="3.40.50.1820">
    <property type="entry name" value="alpha/beta hydrolase"/>
    <property type="match status" value="1"/>
</dbReference>
<dbReference type="SMART" id="SM00939">
    <property type="entry name" value="PepX_C"/>
    <property type="match status" value="1"/>
</dbReference>
<feature type="domain" description="Xaa-Pro dipeptidyl-peptidase C-terminal" evidence="3">
    <location>
        <begin position="307"/>
        <end position="556"/>
    </location>
</feature>
<feature type="chain" id="PRO_5016298333" description="Xaa-Pro dipeptidyl-peptidase C-terminal domain-containing protein" evidence="2">
    <location>
        <begin position="30"/>
        <end position="632"/>
    </location>
</feature>
<name>A0A318EIM5_9GAMM</name>
<dbReference type="EMBL" id="QICN01000001">
    <property type="protein sequence ID" value="PXV71001.1"/>
    <property type="molecule type" value="Genomic_DNA"/>
</dbReference>
<sequence length="632" mass="68586">MSVDPRRGLRAVVGGLCLLLALLSSGARAQVASSGYLPLSDGTQLRYSLYLPAGEGPFPVTLVYSGYNAGNNPYDISFGGIGPMLLERGIAVIGVSLRGTGCSEGVWVPFELRWGPDGAEVVDWIARQAWSDGNVAMAGVSFPAILSLVTAVQRPPALRAILPMVPLGELYRDVAYPGGLFNLTFAGAWTLMQNVGTPFSLFETLQGDTHCGTAILGQNDPRHVTVVEAASIPYTDSDERYEKFLSPALFERIDVPVLGQVGWQDEQLGSRAWHAFERLDPARTWMLGTNGAHGTIVNSARFRDLAADFLEHFLRGGRPQDFEAPRLQIWKGFSTDFEPATIETYDRWPLQPETLTLHAQADGSLRPERPDAEATFGYLYPLPAPSTLTAVLVPNPTQLTYLLPVIPGGSVALTTPVLVDELRVYGPASADLWISAPALDVDVQVTLVEVRPDGREMFVQRGWLRASHRALDVERSTPRLPLHTHREADLQPLEPGEITPLRVELMPVAHSFRAGSALRLYIEAPLGFSGFRQLALNPLPTAVSVHVGPQTPTRLVFGRAPAPESVPLSAGAAPACGSVENQPCRYSLQAAPDGQLGFDAPRDQSSADGGVWNAWVLMLALFLQQLRRRCVQ</sequence>
<dbReference type="Proteomes" id="UP000248330">
    <property type="component" value="Unassembled WGS sequence"/>
</dbReference>
<dbReference type="AlphaFoldDB" id="A0A318EIM5"/>
<dbReference type="SUPFAM" id="SSF53474">
    <property type="entry name" value="alpha/beta-Hydrolases"/>
    <property type="match status" value="1"/>
</dbReference>
<dbReference type="InterPro" id="IPR000383">
    <property type="entry name" value="Xaa-Pro-like_dom"/>
</dbReference>
<keyword evidence="1" id="KW-0378">Hydrolase</keyword>
<keyword evidence="2" id="KW-0732">Signal</keyword>
<organism evidence="4 5">
    <name type="scientific">Sinimarinibacterium flocculans</name>
    <dbReference type="NCBI Taxonomy" id="985250"/>
    <lineage>
        <taxon>Bacteria</taxon>
        <taxon>Pseudomonadati</taxon>
        <taxon>Pseudomonadota</taxon>
        <taxon>Gammaproteobacteria</taxon>
        <taxon>Nevskiales</taxon>
        <taxon>Nevskiaceae</taxon>
        <taxon>Sinimarinibacterium</taxon>
    </lineage>
</organism>
<evidence type="ECO:0000313" key="4">
    <source>
        <dbReference type="EMBL" id="PXV71001.1"/>
    </source>
</evidence>
<dbReference type="InterPro" id="IPR013736">
    <property type="entry name" value="Xaa-Pro_dipept_C"/>
</dbReference>
<dbReference type="Pfam" id="PF02129">
    <property type="entry name" value="Peptidase_S15"/>
    <property type="match status" value="1"/>
</dbReference>
<dbReference type="GO" id="GO:0008239">
    <property type="term" value="F:dipeptidyl-peptidase activity"/>
    <property type="evidence" value="ECO:0007669"/>
    <property type="project" value="InterPro"/>
</dbReference>
<dbReference type="Pfam" id="PF08530">
    <property type="entry name" value="PepX_C"/>
    <property type="match status" value="1"/>
</dbReference>
<dbReference type="InterPro" id="IPR005674">
    <property type="entry name" value="CocE/Ser_esterase"/>
</dbReference>
<evidence type="ECO:0000259" key="3">
    <source>
        <dbReference type="SMART" id="SM00939"/>
    </source>
</evidence>
<evidence type="ECO:0000256" key="2">
    <source>
        <dbReference type="SAM" id="SignalP"/>
    </source>
</evidence>
<accession>A0A318EIM5</accession>
<feature type="signal peptide" evidence="2">
    <location>
        <begin position="1"/>
        <end position="29"/>
    </location>
</feature>
<dbReference type="NCBIfam" id="TIGR00976">
    <property type="entry name" value="CocE_NonD"/>
    <property type="match status" value="1"/>
</dbReference>
<comment type="caution">
    <text evidence="4">The sequence shown here is derived from an EMBL/GenBank/DDBJ whole genome shotgun (WGS) entry which is preliminary data.</text>
</comment>
<gene>
    <name evidence="4" type="ORF">C8D93_10139</name>
</gene>
<reference evidence="4 5" key="1">
    <citation type="submission" date="2018-04" db="EMBL/GenBank/DDBJ databases">
        <title>Genomic Encyclopedia of Type Strains, Phase IV (KMG-IV): sequencing the most valuable type-strain genomes for metagenomic binning, comparative biology and taxonomic classification.</title>
        <authorList>
            <person name="Goeker M."/>
        </authorList>
    </citation>
    <scope>NUCLEOTIDE SEQUENCE [LARGE SCALE GENOMIC DNA]</scope>
    <source>
        <strain evidence="4 5">DSM 104150</strain>
    </source>
</reference>
<dbReference type="OrthoDB" id="9806163at2"/>